<gene>
    <name evidence="2" type="ORF">DES43_1458</name>
</gene>
<evidence type="ECO:0000256" key="1">
    <source>
        <dbReference type="SAM" id="Phobius"/>
    </source>
</evidence>
<dbReference type="Pfam" id="PF19613">
    <property type="entry name" value="DUF6118"/>
    <property type="match status" value="1"/>
</dbReference>
<proteinExistence type="predicted"/>
<dbReference type="Proteomes" id="UP000294958">
    <property type="component" value="Unassembled WGS sequence"/>
</dbReference>
<organism evidence="2 3">
    <name type="scientific">Aquamicrobium defluvii</name>
    <dbReference type="NCBI Taxonomy" id="69279"/>
    <lineage>
        <taxon>Bacteria</taxon>
        <taxon>Pseudomonadati</taxon>
        <taxon>Pseudomonadota</taxon>
        <taxon>Alphaproteobacteria</taxon>
        <taxon>Hyphomicrobiales</taxon>
        <taxon>Phyllobacteriaceae</taxon>
        <taxon>Aquamicrobium</taxon>
    </lineage>
</organism>
<evidence type="ECO:0000313" key="3">
    <source>
        <dbReference type="Proteomes" id="UP000294958"/>
    </source>
</evidence>
<keyword evidence="1" id="KW-1133">Transmembrane helix</keyword>
<dbReference type="AlphaFoldDB" id="A0A4R6Y5D6"/>
<dbReference type="EMBL" id="SNZF01000045">
    <property type="protein sequence ID" value="TDR30370.1"/>
    <property type="molecule type" value="Genomic_DNA"/>
</dbReference>
<dbReference type="InterPro" id="IPR046121">
    <property type="entry name" value="DUF6118"/>
</dbReference>
<name>A0A4R6Y5D6_9HYPH</name>
<keyword evidence="1" id="KW-0812">Transmembrane</keyword>
<evidence type="ECO:0000313" key="2">
    <source>
        <dbReference type="EMBL" id="TDR30370.1"/>
    </source>
</evidence>
<reference evidence="2 3" key="1">
    <citation type="submission" date="2019-03" db="EMBL/GenBank/DDBJ databases">
        <title>Genomic Encyclopedia of Type Strains, Phase IV (KMG-IV): sequencing the most valuable type-strain genomes for metagenomic binning, comparative biology and taxonomic classification.</title>
        <authorList>
            <person name="Goeker M."/>
        </authorList>
    </citation>
    <scope>NUCLEOTIDE SEQUENCE [LARGE SCALE GENOMIC DNA]</scope>
    <source>
        <strain evidence="2 3">DSM 11603</strain>
    </source>
</reference>
<dbReference type="OrthoDB" id="7277275at2"/>
<protein>
    <submittedName>
        <fullName evidence="2">Uncharacterized protein</fullName>
    </submittedName>
</protein>
<sequence length="254" mass="27235">MTELDDHDDREGIARQALADDAGDPAAAFDALRLTVEDLAGDLRREMTTIRKGVEMALDEFDRQGPPADYKPELAQIVQQLAHVGERVQGVEQSPILKRGAEHYAAALERSGEGLVRTAAQQLERQASDLERAGRVLSLHVASARERHVQNRYLCIVGGAGLVLGILLTLFAPRVLPGPVDMAVASTAMNADRWNAGISLMRSGSPRDWNNLVSASDLVRANRAALTACAEAAATANEDQRCTVTVAAPAQPAQ</sequence>
<keyword evidence="3" id="KW-1185">Reference proteome</keyword>
<dbReference type="RefSeq" id="WP_133676163.1">
    <property type="nucleotide sequence ID" value="NZ_SNZF01000045.1"/>
</dbReference>
<accession>A0A4R6Y5D6</accession>
<feature type="transmembrane region" description="Helical" evidence="1">
    <location>
        <begin position="153"/>
        <end position="172"/>
    </location>
</feature>
<comment type="caution">
    <text evidence="2">The sequence shown here is derived from an EMBL/GenBank/DDBJ whole genome shotgun (WGS) entry which is preliminary data.</text>
</comment>
<keyword evidence="1" id="KW-0472">Membrane</keyword>